<accession>A0A226WUN6</accession>
<proteinExistence type="predicted"/>
<dbReference type="EMBL" id="MTHB01000198">
    <property type="protein sequence ID" value="OXC74895.1"/>
    <property type="molecule type" value="Genomic_DNA"/>
</dbReference>
<dbReference type="InterPro" id="IPR016181">
    <property type="entry name" value="Acyl_CoA_acyltransferase"/>
</dbReference>
<sequence length="145" mass="16514">MSNIDLRRAIEQDWDFVALVTEACMRNYVEQAWGQWRPDSPDDFNAGIHQIIRCNGDDIGCVALVDETAVVVLKTLYILPAHQNRGIGTALMQRIIERADAGKKSIQLRVLRVNPARRFYERHGFVVTHSTAERHLMTRSPLESA</sequence>
<name>A0A226WUN6_CABSO</name>
<dbReference type="CDD" id="cd04301">
    <property type="entry name" value="NAT_SF"/>
    <property type="match status" value="1"/>
</dbReference>
<comment type="caution">
    <text evidence="4">The sequence shown here is derived from an EMBL/GenBank/DDBJ whole genome shotgun (WGS) entry which is preliminary data.</text>
</comment>
<dbReference type="RefSeq" id="WP_089163597.1">
    <property type="nucleotide sequence ID" value="NZ_MTHB01000198.1"/>
</dbReference>
<keyword evidence="2" id="KW-0012">Acyltransferase</keyword>
<evidence type="ECO:0000259" key="3">
    <source>
        <dbReference type="PROSITE" id="PS51186"/>
    </source>
</evidence>
<organism evidence="4 5">
    <name type="scientific">Caballeronia sordidicola</name>
    <name type="common">Burkholderia sordidicola</name>
    <dbReference type="NCBI Taxonomy" id="196367"/>
    <lineage>
        <taxon>Bacteria</taxon>
        <taxon>Pseudomonadati</taxon>
        <taxon>Pseudomonadota</taxon>
        <taxon>Betaproteobacteria</taxon>
        <taxon>Burkholderiales</taxon>
        <taxon>Burkholderiaceae</taxon>
        <taxon>Caballeronia</taxon>
    </lineage>
</organism>
<feature type="domain" description="N-acetyltransferase" evidence="3">
    <location>
        <begin position="4"/>
        <end position="142"/>
    </location>
</feature>
<dbReference type="PANTHER" id="PTHR43420:SF44">
    <property type="entry name" value="ACETYLTRANSFERASE YPEA"/>
    <property type="match status" value="1"/>
</dbReference>
<keyword evidence="1 4" id="KW-0808">Transferase</keyword>
<dbReference type="InterPro" id="IPR050680">
    <property type="entry name" value="YpeA/RimI_acetyltransf"/>
</dbReference>
<dbReference type="InterPro" id="IPR000182">
    <property type="entry name" value="GNAT_dom"/>
</dbReference>
<gene>
    <name evidence="4" type="ORF">BSU04_29275</name>
</gene>
<protein>
    <submittedName>
        <fullName evidence="4">Acetyltransferase, GNAT family</fullName>
    </submittedName>
</protein>
<evidence type="ECO:0000256" key="2">
    <source>
        <dbReference type="ARBA" id="ARBA00023315"/>
    </source>
</evidence>
<dbReference type="PROSITE" id="PS51186">
    <property type="entry name" value="GNAT"/>
    <property type="match status" value="1"/>
</dbReference>
<evidence type="ECO:0000313" key="5">
    <source>
        <dbReference type="Proteomes" id="UP000214720"/>
    </source>
</evidence>
<dbReference type="PANTHER" id="PTHR43420">
    <property type="entry name" value="ACETYLTRANSFERASE"/>
    <property type="match status" value="1"/>
</dbReference>
<dbReference type="OrthoDB" id="5525374at2"/>
<dbReference type="Pfam" id="PF13508">
    <property type="entry name" value="Acetyltransf_7"/>
    <property type="match status" value="1"/>
</dbReference>
<dbReference type="GO" id="GO:0016747">
    <property type="term" value="F:acyltransferase activity, transferring groups other than amino-acyl groups"/>
    <property type="evidence" value="ECO:0007669"/>
    <property type="project" value="InterPro"/>
</dbReference>
<dbReference type="AlphaFoldDB" id="A0A226WUN6"/>
<dbReference type="Proteomes" id="UP000214720">
    <property type="component" value="Unassembled WGS sequence"/>
</dbReference>
<evidence type="ECO:0000313" key="4">
    <source>
        <dbReference type="EMBL" id="OXC74895.1"/>
    </source>
</evidence>
<dbReference type="SUPFAM" id="SSF55729">
    <property type="entry name" value="Acyl-CoA N-acyltransferases (Nat)"/>
    <property type="match status" value="1"/>
</dbReference>
<reference evidence="5" key="1">
    <citation type="submission" date="2017-01" db="EMBL/GenBank/DDBJ databases">
        <title>Genome Analysis of Deinococcus marmoris KOPRI26562.</title>
        <authorList>
            <person name="Kim J.H."/>
            <person name="Oh H.-M."/>
        </authorList>
    </citation>
    <scope>NUCLEOTIDE SEQUENCE [LARGE SCALE GENOMIC DNA]</scope>
    <source>
        <strain evidence="5">PAMC 26633</strain>
    </source>
</reference>
<dbReference type="Gene3D" id="3.40.630.30">
    <property type="match status" value="1"/>
</dbReference>
<evidence type="ECO:0000256" key="1">
    <source>
        <dbReference type="ARBA" id="ARBA00022679"/>
    </source>
</evidence>